<name>A0A1Q9C700_SYMMI</name>
<sequence>MLAALLLQIRQTYAQKLEQKEQQCRKLQEQLAQTIARLDADRITWRKQADEVHAELLKVEQQKLEA</sequence>
<evidence type="ECO:0000313" key="3">
    <source>
        <dbReference type="Proteomes" id="UP000186817"/>
    </source>
</evidence>
<dbReference type="OrthoDB" id="10548888at2759"/>
<comment type="caution">
    <text evidence="2">The sequence shown here is derived from an EMBL/GenBank/DDBJ whole genome shotgun (WGS) entry which is preliminary data.</text>
</comment>
<keyword evidence="3" id="KW-1185">Reference proteome</keyword>
<dbReference type="EMBL" id="LSRX01001581">
    <property type="protein sequence ID" value="OLP78665.1"/>
    <property type="molecule type" value="Genomic_DNA"/>
</dbReference>
<evidence type="ECO:0000256" key="1">
    <source>
        <dbReference type="SAM" id="Coils"/>
    </source>
</evidence>
<feature type="non-terminal residue" evidence="2">
    <location>
        <position position="66"/>
    </location>
</feature>
<keyword evidence="1" id="KW-0175">Coiled coil</keyword>
<accession>A0A1Q9C700</accession>
<feature type="coiled-coil region" evidence="1">
    <location>
        <begin position="10"/>
        <end position="37"/>
    </location>
</feature>
<dbReference type="Proteomes" id="UP000186817">
    <property type="component" value="Unassembled WGS sequence"/>
</dbReference>
<proteinExistence type="predicted"/>
<gene>
    <name evidence="2" type="ORF">AK812_SmicGene41136</name>
</gene>
<organism evidence="2 3">
    <name type="scientific">Symbiodinium microadriaticum</name>
    <name type="common">Dinoflagellate</name>
    <name type="synonym">Zooxanthella microadriatica</name>
    <dbReference type="NCBI Taxonomy" id="2951"/>
    <lineage>
        <taxon>Eukaryota</taxon>
        <taxon>Sar</taxon>
        <taxon>Alveolata</taxon>
        <taxon>Dinophyceae</taxon>
        <taxon>Suessiales</taxon>
        <taxon>Symbiodiniaceae</taxon>
        <taxon>Symbiodinium</taxon>
    </lineage>
</organism>
<protein>
    <submittedName>
        <fullName evidence="2">Uncharacterized protein</fullName>
    </submittedName>
</protein>
<dbReference type="AlphaFoldDB" id="A0A1Q9C700"/>
<evidence type="ECO:0000313" key="2">
    <source>
        <dbReference type="EMBL" id="OLP78665.1"/>
    </source>
</evidence>
<reference evidence="2 3" key="1">
    <citation type="submission" date="2016-02" db="EMBL/GenBank/DDBJ databases">
        <title>Genome analysis of coral dinoflagellate symbionts highlights evolutionary adaptations to a symbiotic lifestyle.</title>
        <authorList>
            <person name="Aranda M."/>
            <person name="Li Y."/>
            <person name="Liew Y.J."/>
            <person name="Baumgarten S."/>
            <person name="Simakov O."/>
            <person name="Wilson M."/>
            <person name="Piel J."/>
            <person name="Ashoor H."/>
            <person name="Bougouffa S."/>
            <person name="Bajic V.B."/>
            <person name="Ryu T."/>
            <person name="Ravasi T."/>
            <person name="Bayer T."/>
            <person name="Micklem G."/>
            <person name="Kim H."/>
            <person name="Bhak J."/>
            <person name="Lajeunesse T.C."/>
            <person name="Voolstra C.R."/>
        </authorList>
    </citation>
    <scope>NUCLEOTIDE SEQUENCE [LARGE SCALE GENOMIC DNA]</scope>
    <source>
        <strain evidence="2 3">CCMP2467</strain>
    </source>
</reference>